<dbReference type="Proteomes" id="UP000681722">
    <property type="component" value="Unassembled WGS sequence"/>
</dbReference>
<dbReference type="Proteomes" id="UP000677228">
    <property type="component" value="Unassembled WGS sequence"/>
</dbReference>
<dbReference type="Proteomes" id="UP000663829">
    <property type="component" value="Unassembled WGS sequence"/>
</dbReference>
<dbReference type="OrthoDB" id="10043637at2759"/>
<dbReference type="EMBL" id="CAJOBC010000711">
    <property type="protein sequence ID" value="CAF3617671.1"/>
    <property type="molecule type" value="Genomic_DNA"/>
</dbReference>
<evidence type="ECO:0000313" key="6">
    <source>
        <dbReference type="Proteomes" id="UP000663829"/>
    </source>
</evidence>
<dbReference type="EMBL" id="CAJNOQ010000711">
    <property type="protein sequence ID" value="CAF0830595.1"/>
    <property type="molecule type" value="Genomic_DNA"/>
</dbReference>
<keyword evidence="6" id="KW-1185">Reference proteome</keyword>
<name>A0A813UKX9_9BILA</name>
<comment type="caution">
    <text evidence="2">The sequence shown here is derived from an EMBL/GenBank/DDBJ whole genome shotgun (WGS) entry which is preliminary data.</text>
</comment>
<feature type="compositionally biased region" description="Basic residues" evidence="1">
    <location>
        <begin position="52"/>
        <end position="63"/>
    </location>
</feature>
<dbReference type="AlphaFoldDB" id="A0A813UKX9"/>
<organism evidence="2 6">
    <name type="scientific">Didymodactylos carnosus</name>
    <dbReference type="NCBI Taxonomy" id="1234261"/>
    <lineage>
        <taxon>Eukaryota</taxon>
        <taxon>Metazoa</taxon>
        <taxon>Spiralia</taxon>
        <taxon>Gnathifera</taxon>
        <taxon>Rotifera</taxon>
        <taxon>Eurotatoria</taxon>
        <taxon>Bdelloidea</taxon>
        <taxon>Philodinida</taxon>
        <taxon>Philodinidae</taxon>
        <taxon>Didymodactylos</taxon>
    </lineage>
</organism>
<accession>A0A813UKX9</accession>
<reference evidence="2" key="1">
    <citation type="submission" date="2021-02" db="EMBL/GenBank/DDBJ databases">
        <authorList>
            <person name="Nowell W R."/>
        </authorList>
    </citation>
    <scope>NUCLEOTIDE SEQUENCE</scope>
</reference>
<evidence type="ECO:0000313" key="4">
    <source>
        <dbReference type="EMBL" id="CAF3616570.1"/>
    </source>
</evidence>
<dbReference type="Proteomes" id="UP000682733">
    <property type="component" value="Unassembled WGS sequence"/>
</dbReference>
<dbReference type="EMBL" id="CAJNOK010001831">
    <property type="protein sequence ID" value="CAF0832027.1"/>
    <property type="molecule type" value="Genomic_DNA"/>
</dbReference>
<evidence type="ECO:0000313" key="2">
    <source>
        <dbReference type="EMBL" id="CAF0830595.1"/>
    </source>
</evidence>
<evidence type="ECO:0000313" key="5">
    <source>
        <dbReference type="EMBL" id="CAF3617671.1"/>
    </source>
</evidence>
<evidence type="ECO:0000313" key="3">
    <source>
        <dbReference type="EMBL" id="CAF0832027.1"/>
    </source>
</evidence>
<sequence>MQLDKSEKHLTNVEKELEELQQGYNWRVCHTIKNQKYREKNINEKITTKYAKNSKHHHRRQQKKSTSDETIDKNILLSDQYSRDMNFKRMQELNFLIDNEIQDQIKTLNCLHANVDLNTQKLIDTNFRVRRTL</sequence>
<evidence type="ECO:0000256" key="1">
    <source>
        <dbReference type="SAM" id="MobiDB-lite"/>
    </source>
</evidence>
<feature type="region of interest" description="Disordered" evidence="1">
    <location>
        <begin position="50"/>
        <end position="70"/>
    </location>
</feature>
<dbReference type="EMBL" id="CAJOBA010001831">
    <property type="protein sequence ID" value="CAF3616570.1"/>
    <property type="molecule type" value="Genomic_DNA"/>
</dbReference>
<protein>
    <submittedName>
        <fullName evidence="2">Uncharacterized protein</fullName>
    </submittedName>
</protein>
<proteinExistence type="predicted"/>
<gene>
    <name evidence="2" type="ORF">GPM918_LOCUS5033</name>
    <name evidence="3" type="ORF">OVA965_LOCUS6193</name>
    <name evidence="5" type="ORF">SRO942_LOCUS5034</name>
    <name evidence="4" type="ORF">TMI583_LOCUS6189</name>
</gene>